<proteinExistence type="predicted"/>
<gene>
    <name evidence="3" type="ORF">FD47_GL002061</name>
</gene>
<evidence type="ECO:0008006" key="5">
    <source>
        <dbReference type="Google" id="ProtNLM"/>
    </source>
</evidence>
<feature type="compositionally biased region" description="Low complexity" evidence="1">
    <location>
        <begin position="27"/>
        <end position="60"/>
    </location>
</feature>
<dbReference type="PROSITE" id="PS51257">
    <property type="entry name" value="PROKAR_LIPOPROTEIN"/>
    <property type="match status" value="1"/>
</dbReference>
<organism evidence="3 4">
    <name type="scientific">Lentilactobacillus parafarraginis DSM 18390 = JCM 14109</name>
    <dbReference type="NCBI Taxonomy" id="1423786"/>
    <lineage>
        <taxon>Bacteria</taxon>
        <taxon>Bacillati</taxon>
        <taxon>Bacillota</taxon>
        <taxon>Bacilli</taxon>
        <taxon>Lactobacillales</taxon>
        <taxon>Lactobacillaceae</taxon>
        <taxon>Lentilactobacillus</taxon>
    </lineage>
</organism>
<dbReference type="AlphaFoldDB" id="A0A0R1YRJ2"/>
<sequence>MKKRLLTICLSGLVALGLAGCAANSGGASSSSKSSSESSTSSTTTQSTTSSSTHDSQKSSIVSHHQRAVKVTYTNLSDTARLDDEYREEHLYQSVPGTVKQNRIYQWDAQNVSDHQTVYIDKKAVATFKDDDDQNEYDHEDFYRIAFSKHATHHYWVNDDVIDHDLHHDNDIDD</sequence>
<comment type="caution">
    <text evidence="3">The sequence shown here is derived from an EMBL/GenBank/DDBJ whole genome shotgun (WGS) entry which is preliminary data.</text>
</comment>
<name>A0A0R1YRJ2_9LACO</name>
<feature type="signal peptide" evidence="2">
    <location>
        <begin position="1"/>
        <end position="22"/>
    </location>
</feature>
<keyword evidence="2" id="KW-0732">Signal</keyword>
<dbReference type="RefSeq" id="WP_054735630.1">
    <property type="nucleotide sequence ID" value="NZ_AZFZ01000049.1"/>
</dbReference>
<dbReference type="Proteomes" id="UP000051010">
    <property type="component" value="Unassembled WGS sequence"/>
</dbReference>
<reference evidence="3 4" key="1">
    <citation type="journal article" date="2015" name="Genome Announc.">
        <title>Expanding the biotechnology potential of lactobacilli through comparative genomics of 213 strains and associated genera.</title>
        <authorList>
            <person name="Sun Z."/>
            <person name="Harris H.M."/>
            <person name="McCann A."/>
            <person name="Guo C."/>
            <person name="Argimon S."/>
            <person name="Zhang W."/>
            <person name="Yang X."/>
            <person name="Jeffery I.B."/>
            <person name="Cooney J.C."/>
            <person name="Kagawa T.F."/>
            <person name="Liu W."/>
            <person name="Song Y."/>
            <person name="Salvetti E."/>
            <person name="Wrobel A."/>
            <person name="Rasinkangas P."/>
            <person name="Parkhill J."/>
            <person name="Rea M.C."/>
            <person name="O'Sullivan O."/>
            <person name="Ritari J."/>
            <person name="Douillard F.P."/>
            <person name="Paul Ross R."/>
            <person name="Yang R."/>
            <person name="Briner A.E."/>
            <person name="Felis G.E."/>
            <person name="de Vos W.M."/>
            <person name="Barrangou R."/>
            <person name="Klaenhammer T.R."/>
            <person name="Caufield P.W."/>
            <person name="Cui Y."/>
            <person name="Zhang H."/>
            <person name="O'Toole P.W."/>
        </authorList>
    </citation>
    <scope>NUCLEOTIDE SEQUENCE [LARGE SCALE GENOMIC DNA]</scope>
    <source>
        <strain evidence="3 4">DSM 18390</strain>
    </source>
</reference>
<accession>A0A0R1YRJ2</accession>
<feature type="chain" id="PRO_5039374226" description="Lipoprotein" evidence="2">
    <location>
        <begin position="23"/>
        <end position="174"/>
    </location>
</feature>
<dbReference type="EMBL" id="AZFZ01000049">
    <property type="protein sequence ID" value="KRM41868.1"/>
    <property type="molecule type" value="Genomic_DNA"/>
</dbReference>
<evidence type="ECO:0000256" key="2">
    <source>
        <dbReference type="SAM" id="SignalP"/>
    </source>
</evidence>
<protein>
    <recommendedName>
        <fullName evidence="5">Lipoprotein</fullName>
    </recommendedName>
</protein>
<evidence type="ECO:0000313" key="3">
    <source>
        <dbReference type="EMBL" id="KRM41868.1"/>
    </source>
</evidence>
<evidence type="ECO:0000256" key="1">
    <source>
        <dbReference type="SAM" id="MobiDB-lite"/>
    </source>
</evidence>
<feature type="region of interest" description="Disordered" evidence="1">
    <location>
        <begin position="27"/>
        <end position="64"/>
    </location>
</feature>
<dbReference type="PATRIC" id="fig|1423786.4.peg.2166"/>
<evidence type="ECO:0000313" key="4">
    <source>
        <dbReference type="Proteomes" id="UP000051010"/>
    </source>
</evidence>